<accession>A0A1H0QEX3</accession>
<evidence type="ECO:0000313" key="2">
    <source>
        <dbReference type="Proteomes" id="UP000199317"/>
    </source>
</evidence>
<dbReference type="OrthoDB" id="9152445at2"/>
<dbReference type="InterPro" id="IPR013394">
    <property type="entry name" value="T3SS_HrpB1/HrpK"/>
</dbReference>
<gene>
    <name evidence="1" type="ORF">SAMN04489708_10866</name>
</gene>
<dbReference type="AlphaFoldDB" id="A0A1H0QEX3"/>
<dbReference type="Pfam" id="PF09613">
    <property type="entry name" value="HrpB1_HrpK"/>
    <property type="match status" value="1"/>
</dbReference>
<dbReference type="RefSeq" id="WP_092833593.1">
    <property type="nucleotide sequence ID" value="NZ_CP028290.1"/>
</dbReference>
<dbReference type="Proteomes" id="UP000199317">
    <property type="component" value="Unassembled WGS sequence"/>
</dbReference>
<evidence type="ECO:0000313" key="1">
    <source>
        <dbReference type="EMBL" id="SDP15605.1"/>
    </source>
</evidence>
<keyword evidence="2" id="KW-1185">Reference proteome</keyword>
<name>A0A1H0QEX3_9BURK</name>
<protein>
    <submittedName>
        <fullName evidence="1">Type III secretion protein (HrpB1_HrpK)</fullName>
    </submittedName>
</protein>
<reference evidence="2" key="1">
    <citation type="submission" date="2016-10" db="EMBL/GenBank/DDBJ databases">
        <authorList>
            <person name="Varghese N."/>
            <person name="Submissions S."/>
        </authorList>
    </citation>
    <scope>NUCLEOTIDE SEQUENCE [LARGE SCALE GENOMIC DNA]</scope>
    <source>
        <strain evidence="2">DSM 17101</strain>
    </source>
</reference>
<sequence>MDETQLPDDPVAALAVRLVEALRDDRLDEAETLLDEMNALSPETEEHLIFPVLIAIQRGYITEALQYLNTLGEDTAPELKALCLNILGDPTWHYHAQQCLESDDSHVRKAMRQLLQMDPEDEPAAAAA</sequence>
<dbReference type="EMBL" id="FNJL01000008">
    <property type="protein sequence ID" value="SDP15605.1"/>
    <property type="molecule type" value="Genomic_DNA"/>
</dbReference>
<organism evidence="1 2">
    <name type="scientific">Paracidovorax cattleyae</name>
    <dbReference type="NCBI Taxonomy" id="80868"/>
    <lineage>
        <taxon>Bacteria</taxon>
        <taxon>Pseudomonadati</taxon>
        <taxon>Pseudomonadota</taxon>
        <taxon>Betaproteobacteria</taxon>
        <taxon>Burkholderiales</taxon>
        <taxon>Comamonadaceae</taxon>
        <taxon>Paracidovorax</taxon>
    </lineage>
</organism>
<proteinExistence type="predicted"/>